<dbReference type="SMART" id="SM00345">
    <property type="entry name" value="HTH_GNTR"/>
    <property type="match status" value="1"/>
</dbReference>
<keyword evidence="4" id="KW-0804">Transcription</keyword>
<dbReference type="PRINTS" id="PR00035">
    <property type="entry name" value="HTHGNTR"/>
</dbReference>
<dbReference type="PANTHER" id="PTHR30146:SF148">
    <property type="entry name" value="HTH-TYPE TRANSCRIPTIONAL REPRESSOR PURR-RELATED"/>
    <property type="match status" value="1"/>
</dbReference>
<dbReference type="Pfam" id="PF00392">
    <property type="entry name" value="GntR"/>
    <property type="match status" value="1"/>
</dbReference>
<dbReference type="InterPro" id="IPR036388">
    <property type="entry name" value="WH-like_DNA-bd_sf"/>
</dbReference>
<dbReference type="RefSeq" id="WP_188759586.1">
    <property type="nucleotide sequence ID" value="NZ_BMJB01000001.1"/>
</dbReference>
<accession>A0A916W7I3</accession>
<proteinExistence type="predicted"/>
<dbReference type="PANTHER" id="PTHR30146">
    <property type="entry name" value="LACI-RELATED TRANSCRIPTIONAL REPRESSOR"/>
    <property type="match status" value="1"/>
</dbReference>
<evidence type="ECO:0000256" key="4">
    <source>
        <dbReference type="ARBA" id="ARBA00023163"/>
    </source>
</evidence>
<protein>
    <recommendedName>
        <fullName evidence="6">HTH gntR-type domain-containing protein</fullName>
    </recommendedName>
</protein>
<comment type="caution">
    <text evidence="7">The sequence shown here is derived from an EMBL/GenBank/DDBJ whole genome shotgun (WGS) entry which is preliminary data.</text>
</comment>
<dbReference type="InterPro" id="IPR046335">
    <property type="entry name" value="LacI/GalR-like_sensor"/>
</dbReference>
<dbReference type="InterPro" id="IPR036390">
    <property type="entry name" value="WH_DNA-bd_sf"/>
</dbReference>
<keyword evidence="8" id="KW-1185">Reference proteome</keyword>
<feature type="domain" description="HTH gntR-type" evidence="6">
    <location>
        <begin position="40"/>
        <end position="108"/>
    </location>
</feature>
<dbReference type="InterPro" id="IPR000524">
    <property type="entry name" value="Tscrpt_reg_HTH_GntR"/>
</dbReference>
<keyword evidence="3" id="KW-0238">DNA-binding</keyword>
<dbReference type="Proteomes" id="UP000648801">
    <property type="component" value="Unassembled WGS sequence"/>
</dbReference>
<keyword evidence="2" id="KW-0805">Transcription regulation</keyword>
<dbReference type="CDD" id="cd07377">
    <property type="entry name" value="WHTH_GntR"/>
    <property type="match status" value="1"/>
</dbReference>
<dbReference type="EMBL" id="BMJB01000001">
    <property type="protein sequence ID" value="GGA72578.1"/>
    <property type="molecule type" value="Genomic_DNA"/>
</dbReference>
<dbReference type="GO" id="GO:0000976">
    <property type="term" value="F:transcription cis-regulatory region binding"/>
    <property type="evidence" value="ECO:0007669"/>
    <property type="project" value="TreeGrafter"/>
</dbReference>
<dbReference type="InterPro" id="IPR028082">
    <property type="entry name" value="Peripla_BP_I"/>
</dbReference>
<evidence type="ECO:0000256" key="5">
    <source>
        <dbReference type="SAM" id="MobiDB-lite"/>
    </source>
</evidence>
<dbReference type="SUPFAM" id="SSF53822">
    <property type="entry name" value="Periplasmic binding protein-like I"/>
    <property type="match status" value="1"/>
</dbReference>
<reference evidence="7" key="1">
    <citation type="journal article" date="2014" name="Int. J. Syst. Evol. Microbiol.">
        <title>Complete genome sequence of Corynebacterium casei LMG S-19264T (=DSM 44701T), isolated from a smear-ripened cheese.</title>
        <authorList>
            <consortium name="US DOE Joint Genome Institute (JGI-PGF)"/>
            <person name="Walter F."/>
            <person name="Albersmeier A."/>
            <person name="Kalinowski J."/>
            <person name="Ruckert C."/>
        </authorList>
    </citation>
    <scope>NUCLEOTIDE SEQUENCE</scope>
    <source>
        <strain evidence="7">CGMCC 1.15447</strain>
    </source>
</reference>
<evidence type="ECO:0000256" key="1">
    <source>
        <dbReference type="ARBA" id="ARBA00022491"/>
    </source>
</evidence>
<sequence length="406" mass="44377">MGTDKSKQALRQAPRQHATGDTPIATNLSSSDLAAVPATLPKYRQVYDDLLSAIKAGVYQPGDRLPSEAELGERYNTSRITVAKAVNDLQLQGLVTRRAGSGTHVMAPAGSKGHVFGLLIPDLGRTEIFEPICHGMMQSPLSKAHSLLWGHSMGEESEQEQEAEHLCQKYVAQKVSGVFFAPLEFTRDKDVVNRRIVAALDRAGIQVVLLDRCYAPYSMRSKYDLVGIDNRRAGFLITQHLLLHGAKRVAFVARPLSAATVAARIAGYREALLEHGIQPHQNLVCHGDPDDDSFIRKVLKDAKPDAIVCANDFVAARVMAALANRGVRVPEEVRIVGIDDVKYAALLPVPLTTQHQNCADIGAIAILTMLQRVENPTLPTRDILLQTHTVVRRSCGSHLAPRHKQA</sequence>
<dbReference type="Gene3D" id="3.40.50.2300">
    <property type="match status" value="2"/>
</dbReference>
<dbReference type="AlphaFoldDB" id="A0A916W7I3"/>
<evidence type="ECO:0000313" key="7">
    <source>
        <dbReference type="EMBL" id="GGA72578.1"/>
    </source>
</evidence>
<keyword evidence="1" id="KW-0678">Repressor</keyword>
<evidence type="ECO:0000256" key="3">
    <source>
        <dbReference type="ARBA" id="ARBA00023125"/>
    </source>
</evidence>
<evidence type="ECO:0000313" key="8">
    <source>
        <dbReference type="Proteomes" id="UP000648801"/>
    </source>
</evidence>
<organism evidence="7 8">
    <name type="scientific">Edaphobacter acidisoli</name>
    <dbReference type="NCBI Taxonomy" id="2040573"/>
    <lineage>
        <taxon>Bacteria</taxon>
        <taxon>Pseudomonadati</taxon>
        <taxon>Acidobacteriota</taxon>
        <taxon>Terriglobia</taxon>
        <taxon>Terriglobales</taxon>
        <taxon>Acidobacteriaceae</taxon>
        <taxon>Edaphobacter</taxon>
    </lineage>
</organism>
<dbReference type="CDD" id="cd06267">
    <property type="entry name" value="PBP1_LacI_sugar_binding-like"/>
    <property type="match status" value="1"/>
</dbReference>
<dbReference type="SUPFAM" id="SSF46785">
    <property type="entry name" value="Winged helix' DNA-binding domain"/>
    <property type="match status" value="1"/>
</dbReference>
<dbReference type="PROSITE" id="PS50949">
    <property type="entry name" value="HTH_GNTR"/>
    <property type="match status" value="1"/>
</dbReference>
<evidence type="ECO:0000259" key="6">
    <source>
        <dbReference type="PROSITE" id="PS50949"/>
    </source>
</evidence>
<feature type="region of interest" description="Disordered" evidence="5">
    <location>
        <begin position="1"/>
        <end position="27"/>
    </location>
</feature>
<evidence type="ECO:0000256" key="2">
    <source>
        <dbReference type="ARBA" id="ARBA00023015"/>
    </source>
</evidence>
<dbReference type="GO" id="GO:0003700">
    <property type="term" value="F:DNA-binding transcription factor activity"/>
    <property type="evidence" value="ECO:0007669"/>
    <property type="project" value="InterPro"/>
</dbReference>
<dbReference type="Pfam" id="PF13377">
    <property type="entry name" value="Peripla_BP_3"/>
    <property type="match status" value="1"/>
</dbReference>
<dbReference type="Gene3D" id="1.10.10.10">
    <property type="entry name" value="Winged helix-like DNA-binding domain superfamily/Winged helix DNA-binding domain"/>
    <property type="match status" value="1"/>
</dbReference>
<gene>
    <name evidence="7" type="ORF">GCM10011507_25260</name>
</gene>
<name>A0A916W7I3_9BACT</name>
<reference evidence="7" key="2">
    <citation type="submission" date="2020-09" db="EMBL/GenBank/DDBJ databases">
        <authorList>
            <person name="Sun Q."/>
            <person name="Zhou Y."/>
        </authorList>
    </citation>
    <scope>NUCLEOTIDE SEQUENCE</scope>
    <source>
        <strain evidence="7">CGMCC 1.15447</strain>
    </source>
</reference>